<dbReference type="PANTHER" id="PTHR46091">
    <property type="entry name" value="BLR7054 PROTEIN"/>
    <property type="match status" value="1"/>
</dbReference>
<dbReference type="InterPro" id="IPR002937">
    <property type="entry name" value="Amino_oxidase"/>
</dbReference>
<evidence type="ECO:0000256" key="1">
    <source>
        <dbReference type="ARBA" id="ARBA00022630"/>
    </source>
</evidence>
<evidence type="ECO:0000259" key="6">
    <source>
        <dbReference type="Pfam" id="PF01593"/>
    </source>
</evidence>
<dbReference type="AlphaFoldDB" id="A0A6V8KRZ7"/>
<reference evidence="7 8" key="2">
    <citation type="submission" date="2020-03" db="EMBL/GenBank/DDBJ databases">
        <authorList>
            <person name="Ichikawa N."/>
            <person name="Kimura A."/>
            <person name="Kitahashi Y."/>
            <person name="Uohara A."/>
        </authorList>
    </citation>
    <scope>NUCLEOTIDE SEQUENCE [LARGE SCALE GENOMIC DNA]</scope>
    <source>
        <strain evidence="7 8">NBRC 108639</strain>
    </source>
</reference>
<keyword evidence="2" id="KW-0732">Signal</keyword>
<dbReference type="Proteomes" id="UP000482800">
    <property type="component" value="Unassembled WGS sequence"/>
</dbReference>
<proteinExistence type="predicted"/>
<dbReference type="RefSeq" id="WP_173065798.1">
    <property type="nucleotide sequence ID" value="NZ_BAABGO010000020.1"/>
</dbReference>
<keyword evidence="8" id="KW-1185">Reference proteome</keyword>
<reference evidence="7 8" key="1">
    <citation type="submission" date="2020-03" db="EMBL/GenBank/DDBJ databases">
        <title>Whole genome shotgun sequence of Phytohabitans houttuyneae NBRC 108639.</title>
        <authorList>
            <person name="Komaki H."/>
            <person name="Tamura T."/>
        </authorList>
    </citation>
    <scope>NUCLEOTIDE SEQUENCE [LARGE SCALE GENOMIC DNA]</scope>
    <source>
        <strain evidence="7 8">NBRC 108639</strain>
    </source>
</reference>
<evidence type="ECO:0000313" key="7">
    <source>
        <dbReference type="EMBL" id="GFJ83385.1"/>
    </source>
</evidence>
<evidence type="ECO:0000256" key="2">
    <source>
        <dbReference type="ARBA" id="ARBA00022729"/>
    </source>
</evidence>
<keyword evidence="5" id="KW-0520">NAD</keyword>
<comment type="caution">
    <text evidence="7">The sequence shown here is derived from an EMBL/GenBank/DDBJ whole genome shotgun (WGS) entry which is preliminary data.</text>
</comment>
<dbReference type="GO" id="GO:0016491">
    <property type="term" value="F:oxidoreductase activity"/>
    <property type="evidence" value="ECO:0007669"/>
    <property type="project" value="InterPro"/>
</dbReference>
<dbReference type="EMBL" id="BLPF01000003">
    <property type="protein sequence ID" value="GFJ83385.1"/>
    <property type="molecule type" value="Genomic_DNA"/>
</dbReference>
<evidence type="ECO:0000313" key="8">
    <source>
        <dbReference type="Proteomes" id="UP000482800"/>
    </source>
</evidence>
<keyword evidence="3" id="KW-0274">FAD</keyword>
<organism evidence="7 8">
    <name type="scientific">Phytohabitans houttuyneae</name>
    <dbReference type="NCBI Taxonomy" id="1076126"/>
    <lineage>
        <taxon>Bacteria</taxon>
        <taxon>Bacillati</taxon>
        <taxon>Actinomycetota</taxon>
        <taxon>Actinomycetes</taxon>
        <taxon>Micromonosporales</taxon>
        <taxon>Micromonosporaceae</taxon>
    </lineage>
</organism>
<evidence type="ECO:0000256" key="5">
    <source>
        <dbReference type="ARBA" id="ARBA00023027"/>
    </source>
</evidence>
<evidence type="ECO:0000256" key="3">
    <source>
        <dbReference type="ARBA" id="ARBA00022827"/>
    </source>
</evidence>
<dbReference type="Pfam" id="PF01593">
    <property type="entry name" value="Amino_oxidase"/>
    <property type="match status" value="1"/>
</dbReference>
<evidence type="ECO:0000256" key="4">
    <source>
        <dbReference type="ARBA" id="ARBA00022857"/>
    </source>
</evidence>
<sequence length="528" mass="57778">MKTEAEYDVVVVGAGLGGLSVAALLAHSGERVAVLEQGEGVGGLAHAFVRGGYTFDPAVHGIQSGEIVWNLLEYLGVDDLCPYVLSPHFYGAAFPDGVTVCAPAGWDAFVETNADLLGGAEGAQVRRFFQVLRDVLDEMAWLQMRADPRALATMMAERPTFARYRSSPVSDALDDYVPSPLARAVCTAAWPFLGTPPSRLSLLNFAQMLNTYLEGVRYPLGSFQKLADAFAAAVTRYGGEIHVGTPVERILVAGDRVTGVRTADGVTRRARVVVSNADATTTLTGMLGEEHLPEPYLRRLRRMTPSLSAFTVFAATDLDLGSLGLAHETFLHPHWDHEENWRDVLAGRPASAWMSNTTLCDPGLAPAGEHTAILTALAPWDPGQPWHEIKESFADTMIRQFDRVVPGLSDHLTYREIGTPITMHRFTRGTRAAMYGWENTANQFANKRLPHSTPVQGLYLSGHWTEEGCSSYRAITSGFTSAKAVLEHLGNDIGKTLPRTFRQRTGFVAPATRNWYFVDHHAPDREDT</sequence>
<accession>A0A6V8KRZ7</accession>
<dbReference type="PANTHER" id="PTHR46091:SF3">
    <property type="entry name" value="AMINE OXIDASE DOMAIN-CONTAINING PROTEIN"/>
    <property type="match status" value="1"/>
</dbReference>
<feature type="domain" description="Amine oxidase" evidence="6">
    <location>
        <begin position="16"/>
        <end position="486"/>
    </location>
</feature>
<keyword evidence="4" id="KW-0521">NADP</keyword>
<name>A0A6V8KRZ7_9ACTN</name>
<dbReference type="InterPro" id="IPR036188">
    <property type="entry name" value="FAD/NAD-bd_sf"/>
</dbReference>
<gene>
    <name evidence="7" type="ORF">Phou_075650</name>
</gene>
<dbReference type="SUPFAM" id="SSF51905">
    <property type="entry name" value="FAD/NAD(P)-binding domain"/>
    <property type="match status" value="1"/>
</dbReference>
<dbReference type="Gene3D" id="3.50.50.60">
    <property type="entry name" value="FAD/NAD(P)-binding domain"/>
    <property type="match status" value="2"/>
</dbReference>
<dbReference type="InterPro" id="IPR052206">
    <property type="entry name" value="Retinol_saturase"/>
</dbReference>
<keyword evidence="1" id="KW-0285">Flavoprotein</keyword>
<protein>
    <submittedName>
        <fullName evidence="7">Phytoene dehydrogenase</fullName>
    </submittedName>
</protein>